<dbReference type="EMBL" id="UYJE01000511">
    <property type="protein sequence ID" value="VDH93857.1"/>
    <property type="molecule type" value="Genomic_DNA"/>
</dbReference>
<comment type="caution">
    <text evidence="1">The sequence shown here is derived from an EMBL/GenBank/DDBJ whole genome shotgun (WGS) entry which is preliminary data.</text>
</comment>
<evidence type="ECO:0000313" key="1">
    <source>
        <dbReference type="EMBL" id="VDH93857.1"/>
    </source>
</evidence>
<protein>
    <submittedName>
        <fullName evidence="1">Uncharacterized protein</fullName>
    </submittedName>
</protein>
<reference evidence="1" key="1">
    <citation type="submission" date="2018-11" db="EMBL/GenBank/DDBJ databases">
        <authorList>
            <person name="Alioto T."/>
            <person name="Alioto T."/>
        </authorList>
    </citation>
    <scope>NUCLEOTIDE SEQUENCE</scope>
</reference>
<dbReference type="AlphaFoldDB" id="A0A8B6BPQ8"/>
<gene>
    <name evidence="1" type="ORF">MGAL_10B011398</name>
    <name evidence="2" type="ORF">MGAL_10B048950</name>
</gene>
<organism evidence="1 3">
    <name type="scientific">Mytilus galloprovincialis</name>
    <name type="common">Mediterranean mussel</name>
    <dbReference type="NCBI Taxonomy" id="29158"/>
    <lineage>
        <taxon>Eukaryota</taxon>
        <taxon>Metazoa</taxon>
        <taxon>Spiralia</taxon>
        <taxon>Lophotrochozoa</taxon>
        <taxon>Mollusca</taxon>
        <taxon>Bivalvia</taxon>
        <taxon>Autobranchia</taxon>
        <taxon>Pteriomorphia</taxon>
        <taxon>Mytilida</taxon>
        <taxon>Mytiloidea</taxon>
        <taxon>Mytilidae</taxon>
        <taxon>Mytilinae</taxon>
        <taxon>Mytilus</taxon>
    </lineage>
</organism>
<dbReference type="Proteomes" id="UP000596742">
    <property type="component" value="Unassembled WGS sequence"/>
</dbReference>
<keyword evidence="3" id="KW-1185">Reference proteome</keyword>
<proteinExistence type="predicted"/>
<accession>A0A8B6BPQ8</accession>
<evidence type="ECO:0000313" key="3">
    <source>
        <dbReference type="Proteomes" id="UP000596742"/>
    </source>
</evidence>
<evidence type="ECO:0000313" key="2">
    <source>
        <dbReference type="EMBL" id="VDI61156.1"/>
    </source>
</evidence>
<sequence>MTKNIKETHKSQILEETTIDTAATMTEKTGEPLIFFKTTKQDDSSSFRPFQKSELTTGWGVDTELSSQDDIPSSIVRIYPTVTAIISKAMDNKTAAVVIDFIIRCIGKRRCRFNMMERDEEFQFAMTSLAGKNS</sequence>
<dbReference type="EMBL" id="UYJE01008111">
    <property type="protein sequence ID" value="VDI61156.1"/>
    <property type="molecule type" value="Genomic_DNA"/>
</dbReference>
<name>A0A8B6BPQ8_MYTGA</name>